<dbReference type="EMBL" id="JABSTR010002756">
    <property type="protein sequence ID" value="KAH9384603.1"/>
    <property type="molecule type" value="Genomic_DNA"/>
</dbReference>
<feature type="compositionally biased region" description="Polar residues" evidence="1">
    <location>
        <begin position="80"/>
        <end position="93"/>
    </location>
</feature>
<name>A0A9J6HA93_HAELO</name>
<proteinExistence type="predicted"/>
<feature type="compositionally biased region" description="Basic and acidic residues" evidence="1">
    <location>
        <begin position="47"/>
        <end position="68"/>
    </location>
</feature>
<sequence>MADTTKRSLPEAIIDVETPYYSAKLKARCMEDPLCVIILGSVPGARRVDHPDPSWRRKLEGSEKREDLAGTQPVDKTVYNIGNNSSSTRKSEI</sequence>
<feature type="region of interest" description="Disordered" evidence="1">
    <location>
        <begin position="47"/>
        <end position="93"/>
    </location>
</feature>
<reference evidence="2 3" key="1">
    <citation type="journal article" date="2020" name="Cell">
        <title>Large-Scale Comparative Analyses of Tick Genomes Elucidate Their Genetic Diversity and Vector Capacities.</title>
        <authorList>
            <consortium name="Tick Genome and Microbiome Consortium (TIGMIC)"/>
            <person name="Jia N."/>
            <person name="Wang J."/>
            <person name="Shi W."/>
            <person name="Du L."/>
            <person name="Sun Y."/>
            <person name="Zhan W."/>
            <person name="Jiang J.F."/>
            <person name="Wang Q."/>
            <person name="Zhang B."/>
            <person name="Ji P."/>
            <person name="Bell-Sakyi L."/>
            <person name="Cui X.M."/>
            <person name="Yuan T.T."/>
            <person name="Jiang B.G."/>
            <person name="Yang W.F."/>
            <person name="Lam T.T."/>
            <person name="Chang Q.C."/>
            <person name="Ding S.J."/>
            <person name="Wang X.J."/>
            <person name="Zhu J.G."/>
            <person name="Ruan X.D."/>
            <person name="Zhao L."/>
            <person name="Wei J.T."/>
            <person name="Ye R.Z."/>
            <person name="Que T.C."/>
            <person name="Du C.H."/>
            <person name="Zhou Y.H."/>
            <person name="Cheng J.X."/>
            <person name="Dai P.F."/>
            <person name="Guo W.B."/>
            <person name="Han X.H."/>
            <person name="Huang E.J."/>
            <person name="Li L.F."/>
            <person name="Wei W."/>
            <person name="Gao Y.C."/>
            <person name="Liu J.Z."/>
            <person name="Shao H.Z."/>
            <person name="Wang X."/>
            <person name="Wang C.C."/>
            <person name="Yang T.C."/>
            <person name="Huo Q.B."/>
            <person name="Li W."/>
            <person name="Chen H.Y."/>
            <person name="Chen S.E."/>
            <person name="Zhou L.G."/>
            <person name="Ni X.B."/>
            <person name="Tian J.H."/>
            <person name="Sheng Y."/>
            <person name="Liu T."/>
            <person name="Pan Y.S."/>
            <person name="Xia L.Y."/>
            <person name="Li J."/>
            <person name="Zhao F."/>
            <person name="Cao W.C."/>
        </authorList>
    </citation>
    <scope>NUCLEOTIDE SEQUENCE [LARGE SCALE GENOMIC DNA]</scope>
    <source>
        <strain evidence="2">HaeL-2018</strain>
    </source>
</reference>
<keyword evidence="3" id="KW-1185">Reference proteome</keyword>
<comment type="caution">
    <text evidence="2">The sequence shown here is derived from an EMBL/GenBank/DDBJ whole genome shotgun (WGS) entry which is preliminary data.</text>
</comment>
<gene>
    <name evidence="2" type="ORF">HPB48_026620</name>
</gene>
<evidence type="ECO:0000256" key="1">
    <source>
        <dbReference type="SAM" id="MobiDB-lite"/>
    </source>
</evidence>
<evidence type="ECO:0000313" key="2">
    <source>
        <dbReference type="EMBL" id="KAH9384603.1"/>
    </source>
</evidence>
<evidence type="ECO:0000313" key="3">
    <source>
        <dbReference type="Proteomes" id="UP000821853"/>
    </source>
</evidence>
<dbReference type="Proteomes" id="UP000821853">
    <property type="component" value="Unassembled WGS sequence"/>
</dbReference>
<organism evidence="2 3">
    <name type="scientific">Haemaphysalis longicornis</name>
    <name type="common">Bush tick</name>
    <dbReference type="NCBI Taxonomy" id="44386"/>
    <lineage>
        <taxon>Eukaryota</taxon>
        <taxon>Metazoa</taxon>
        <taxon>Ecdysozoa</taxon>
        <taxon>Arthropoda</taxon>
        <taxon>Chelicerata</taxon>
        <taxon>Arachnida</taxon>
        <taxon>Acari</taxon>
        <taxon>Parasitiformes</taxon>
        <taxon>Ixodida</taxon>
        <taxon>Ixodoidea</taxon>
        <taxon>Ixodidae</taxon>
        <taxon>Haemaphysalinae</taxon>
        <taxon>Haemaphysalis</taxon>
    </lineage>
</organism>
<dbReference type="AlphaFoldDB" id="A0A9J6HA93"/>
<accession>A0A9J6HA93</accession>
<protein>
    <submittedName>
        <fullName evidence="2">Uncharacterized protein</fullName>
    </submittedName>
</protein>
<dbReference type="OrthoDB" id="6119297at2759"/>
<dbReference type="VEuPathDB" id="VectorBase:HLOH_047041"/>